<protein>
    <submittedName>
        <fullName evidence="4">F-box and leucine rich repeat protein 18</fullName>
    </submittedName>
</protein>
<organism evidence="4 5">
    <name type="scientific">Sus scrofa</name>
    <name type="common">Pig</name>
    <dbReference type="NCBI Taxonomy" id="9823"/>
    <lineage>
        <taxon>Eukaryota</taxon>
        <taxon>Metazoa</taxon>
        <taxon>Chordata</taxon>
        <taxon>Craniata</taxon>
        <taxon>Vertebrata</taxon>
        <taxon>Euteleostomi</taxon>
        <taxon>Mammalia</taxon>
        <taxon>Eutheria</taxon>
        <taxon>Laurasiatheria</taxon>
        <taxon>Artiodactyla</taxon>
        <taxon>Suina</taxon>
        <taxon>Suidae</taxon>
        <taxon>Sus</taxon>
    </lineage>
</organism>
<feature type="compositionally biased region" description="Low complexity" evidence="2">
    <location>
        <begin position="710"/>
        <end position="720"/>
    </location>
</feature>
<dbReference type="SUPFAM" id="SSF81383">
    <property type="entry name" value="F-box domain"/>
    <property type="match status" value="1"/>
</dbReference>
<sequence>MLWTQPKKKQRNRKEKGLLKNTGDPRSAVKIWCSLFQDMSKDGDTPPAAAAVADGAHLLGFSDEILLHILSHIPSTDLVLNVRRTCRKLAALCLDKSLTHTVLLQKDYEASEDKVKQLVREIGREVQQLSMAGCYWLSGATVELPPDLPAPLQGAVGPAAPALPGHRREPRLRRQPAEQRVQGHAEPRAGAQADAVHALVRRGALLHQPREAAALLRDPGPHARGRRPVGPAHGGPEQRAALPAPARLLRPPGARLHQPGGGAPVPGRAQRPHAREPARLPHLRARQLRRERGHQEPPGVHGPQRGAGRPAAAQVLAQRLGPAPAHDLQAALLLQLQPLRPVGRPPDPARPQRREGPAEPGQPEPQRLRALPGARLPAPQGGGRHRQRHPGDAGGRLLQPAAPQPVGRPPPQPRGPRPPPLPAAGPAAPPALPVPARLRRGRLGPAGRPRACPARDARRAPRLRQEGPRGRADLPQPLPRAGGPPAGLRVLVAAEERALPGPPRADRLQLLLGHATQRARHPQLPPALQPGAERRGLGGGCHRPAGLPEAPDAGPAAQHPDGLRAGQHRPAVPAAAVPLAGQPGHDGEGGLHVGPLGHAAALQAAEGPQAGAALLQRQRPVLPGAEPVLRAATPVPGVAQRHPAARGRAGLHGALPARRRVPPLHRRVPEHLQEPPAVPSPQFPGRAARAERRRLPSAPRGPDGRHPGRPHGAPGRGHPI</sequence>
<reference evidence="4" key="2">
    <citation type="submission" date="2025-08" db="UniProtKB">
        <authorList>
            <consortium name="Ensembl"/>
        </authorList>
    </citation>
    <scope>IDENTIFICATION</scope>
</reference>
<accession>A0A4X1TSE0</accession>
<evidence type="ECO:0000313" key="5">
    <source>
        <dbReference type="Proteomes" id="UP000314985"/>
    </source>
</evidence>
<evidence type="ECO:0000256" key="2">
    <source>
        <dbReference type="SAM" id="MobiDB-lite"/>
    </source>
</evidence>
<dbReference type="Pfam" id="PF12937">
    <property type="entry name" value="F-box-like"/>
    <property type="match status" value="1"/>
</dbReference>
<dbReference type="Ensembl" id="ENSSSCT00070022023.1">
    <property type="protein sequence ID" value="ENSSSCP00070018242.1"/>
    <property type="gene ID" value="ENSSSCG00070011297.1"/>
</dbReference>
<feature type="compositionally biased region" description="Low complexity" evidence="2">
    <location>
        <begin position="153"/>
        <end position="164"/>
    </location>
</feature>
<dbReference type="CDD" id="cd22128">
    <property type="entry name" value="F-box_FBXL18"/>
    <property type="match status" value="1"/>
</dbReference>
<feature type="compositionally biased region" description="Basic residues" evidence="2">
    <location>
        <begin position="1"/>
        <end position="14"/>
    </location>
</feature>
<reference evidence="4 5" key="1">
    <citation type="submission" date="2017-08" db="EMBL/GenBank/DDBJ databases">
        <title>USMARCv1.0.</title>
        <authorList>
            <person name="Hannum G.I."/>
            <person name="Koren S."/>
            <person name="Schroeder S.G."/>
            <person name="Chin S.C."/>
            <person name="Nonneman D.J."/>
            <person name="Becker S.A."/>
            <person name="Rosen B.D."/>
            <person name="Bickhart D.M."/>
            <person name="Putnam N.H."/>
            <person name="Green R.E."/>
            <person name="Tuggle C.K."/>
            <person name="Liu H."/>
            <person name="Rohrer G.A."/>
            <person name="Warr A."/>
            <person name="Hall R."/>
            <person name="Kim K."/>
            <person name="Hume D.A."/>
            <person name="Talbot R."/>
            <person name="Chow W."/>
            <person name="Howe K."/>
            <person name="Schwartz A.S."/>
            <person name="Watson M."/>
            <person name="Archibald A.L."/>
            <person name="Phillippy A.M."/>
            <person name="Smith T.P.L."/>
        </authorList>
    </citation>
    <scope>NUCLEOTIDE SEQUENCE [LARGE SCALE GENOMIC DNA]</scope>
</reference>
<feature type="region of interest" description="Disordered" evidence="2">
    <location>
        <begin position="339"/>
        <end position="495"/>
    </location>
</feature>
<feature type="compositionally biased region" description="Low complexity" evidence="2">
    <location>
        <begin position="479"/>
        <end position="489"/>
    </location>
</feature>
<feature type="compositionally biased region" description="Basic and acidic residues" evidence="2">
    <location>
        <begin position="453"/>
        <end position="472"/>
    </location>
</feature>
<dbReference type="AlphaFoldDB" id="A0A4X1TSE0"/>
<dbReference type="Gene3D" id="3.80.10.10">
    <property type="entry name" value="Ribonuclease Inhibitor"/>
    <property type="match status" value="1"/>
</dbReference>
<feature type="compositionally biased region" description="Low complexity" evidence="2">
    <location>
        <begin position="239"/>
        <end position="256"/>
    </location>
</feature>
<keyword evidence="1" id="KW-0833">Ubl conjugation pathway</keyword>
<feature type="region of interest" description="Disordered" evidence="2">
    <location>
        <begin position="517"/>
        <end position="566"/>
    </location>
</feature>
<feature type="compositionally biased region" description="Low complexity" evidence="2">
    <location>
        <begin position="302"/>
        <end position="313"/>
    </location>
</feature>
<dbReference type="InterPro" id="IPR032675">
    <property type="entry name" value="LRR_dom_sf"/>
</dbReference>
<name>A0A4X1TSE0_PIG</name>
<feature type="region of interest" description="Disordered" evidence="2">
    <location>
        <begin position="1"/>
        <end position="22"/>
    </location>
</feature>
<proteinExistence type="predicted"/>
<feature type="region of interest" description="Disordered" evidence="2">
    <location>
        <begin position="216"/>
        <end position="313"/>
    </location>
</feature>
<gene>
    <name evidence="4" type="primary">FBXL18</name>
</gene>
<feature type="region of interest" description="Disordered" evidence="2">
    <location>
        <begin position="667"/>
        <end position="720"/>
    </location>
</feature>
<dbReference type="Proteomes" id="UP000314985">
    <property type="component" value="Chromosome 3"/>
</dbReference>
<feature type="compositionally biased region" description="Basic and acidic residues" evidence="2">
    <location>
        <begin position="175"/>
        <end position="187"/>
    </location>
</feature>
<evidence type="ECO:0000259" key="3">
    <source>
        <dbReference type="Pfam" id="PF12937"/>
    </source>
</evidence>
<feature type="compositionally biased region" description="Low complexity" evidence="2">
    <location>
        <begin position="443"/>
        <end position="452"/>
    </location>
</feature>
<feature type="domain" description="F-box" evidence="3">
    <location>
        <begin position="63"/>
        <end position="104"/>
    </location>
</feature>
<dbReference type="InterPro" id="IPR001810">
    <property type="entry name" value="F-box_dom"/>
</dbReference>
<dbReference type="InterPro" id="IPR047948">
    <property type="entry name" value="FBXL18_F-box"/>
</dbReference>
<evidence type="ECO:0000256" key="1">
    <source>
        <dbReference type="ARBA" id="ARBA00022786"/>
    </source>
</evidence>
<dbReference type="InterPro" id="IPR036047">
    <property type="entry name" value="F-box-like_dom_sf"/>
</dbReference>
<feature type="compositionally biased region" description="Pro residues" evidence="2">
    <location>
        <begin position="402"/>
        <end position="433"/>
    </location>
</feature>
<evidence type="ECO:0000313" key="4">
    <source>
        <dbReference type="Ensembl" id="ENSSSCP00070018242.1"/>
    </source>
</evidence>
<feature type="region of interest" description="Disordered" evidence="2">
    <location>
        <begin position="153"/>
        <end position="193"/>
    </location>
</feature>